<proteinExistence type="predicted"/>
<comment type="caution">
    <text evidence="1">The sequence shown here is derived from an EMBL/GenBank/DDBJ whole genome shotgun (WGS) entry which is preliminary data.</text>
</comment>
<dbReference type="NCBIfam" id="NF047353">
    <property type="entry name" value="tube_lmo2291"/>
    <property type="match status" value="1"/>
</dbReference>
<evidence type="ECO:0000313" key="1">
    <source>
        <dbReference type="EMBL" id="MBC2239757.1"/>
    </source>
</evidence>
<dbReference type="RefSeq" id="WP_185358248.1">
    <property type="nucleotide sequence ID" value="NZ_JAARON010000007.1"/>
</dbReference>
<evidence type="ECO:0000313" key="2">
    <source>
        <dbReference type="Proteomes" id="UP000553016"/>
    </source>
</evidence>
<name>A0A841WES2_9LIST</name>
<dbReference type="EMBL" id="JAARZA010000002">
    <property type="protein sequence ID" value="MBC2239757.1"/>
    <property type="molecule type" value="Genomic_DNA"/>
</dbReference>
<organism evidence="1 2">
    <name type="scientific">Listeria booriae</name>
    <dbReference type="NCBI Taxonomy" id="1552123"/>
    <lineage>
        <taxon>Bacteria</taxon>
        <taxon>Bacillati</taxon>
        <taxon>Bacillota</taxon>
        <taxon>Bacilli</taxon>
        <taxon>Bacillales</taxon>
        <taxon>Listeriaceae</taxon>
        <taxon>Listeria</taxon>
    </lineage>
</organism>
<dbReference type="AlphaFoldDB" id="A0A841WES2"/>
<gene>
    <name evidence="1" type="ORF">HCB35_04665</name>
</gene>
<protein>
    <submittedName>
        <fullName evidence="1">Uncharacterized protein</fullName>
    </submittedName>
</protein>
<sequence>MATFAVKQLKISVGDTGGSTPKTPIGDLETMDISLNANIEQYSTIGEVFERAVKTGAAMELSLDGKYNDSDPGQNILRETWDKVGAEAEKELEIEYPNGDIFEITGPVGINDYGGGGANDVASFSTSMNSNGAPKFIAKP</sequence>
<dbReference type="Proteomes" id="UP000553016">
    <property type="component" value="Unassembled WGS sequence"/>
</dbReference>
<accession>A0A841WES2</accession>
<reference evidence="1 2" key="1">
    <citation type="submission" date="2020-03" db="EMBL/GenBank/DDBJ databases">
        <title>Soil Listeria distribution.</title>
        <authorList>
            <person name="Liao J."/>
            <person name="Wiedmann M."/>
        </authorList>
    </citation>
    <scope>NUCLEOTIDE SEQUENCE [LARGE SCALE GENOMIC DNA]</scope>
    <source>
        <strain evidence="1 2">FSL L7-0149</strain>
    </source>
</reference>